<feature type="binding site" evidence="8">
    <location>
        <position position="77"/>
    </location>
    <ligand>
        <name>GTP</name>
        <dbReference type="ChEBI" id="CHEBI:37565"/>
    </ligand>
</feature>
<dbReference type="EC" id="2.7.7.77" evidence="8"/>
<evidence type="ECO:0000256" key="5">
    <source>
        <dbReference type="ARBA" id="ARBA00022842"/>
    </source>
</evidence>
<dbReference type="PANTHER" id="PTHR19136">
    <property type="entry name" value="MOLYBDENUM COFACTOR GUANYLYLTRANSFERASE"/>
    <property type="match status" value="1"/>
</dbReference>
<dbReference type="Proteomes" id="UP001149719">
    <property type="component" value="Unassembled WGS sequence"/>
</dbReference>
<evidence type="ECO:0000256" key="7">
    <source>
        <dbReference type="ARBA" id="ARBA00023150"/>
    </source>
</evidence>
<evidence type="ECO:0000256" key="3">
    <source>
        <dbReference type="ARBA" id="ARBA00022723"/>
    </source>
</evidence>
<sequence>MSSPKIEQTEFQCVGVVLAGGQALRMEGKNKALQEYKGRHLYAYVLDAMSAVLGSISINVNNNQAEFLENDLCIFSDAPSYLKCGPLSGIMTALNKYQATHSHILFSPCDTPLVPSDVFGVLVERARQNPESVFFMKTESGVQPLHAIIPVTLVNHLSDFLQQRQYKVMAFYRMIAAEEIHWDDESVFKNINYLEELS</sequence>
<protein>
    <recommendedName>
        <fullName evidence="8">Molybdenum cofactor guanylyltransferase</fullName>
        <shortName evidence="8">MoCo guanylyltransferase</shortName>
        <ecNumber evidence="8">2.7.7.77</ecNumber>
    </recommendedName>
    <alternativeName>
        <fullName evidence="8">GTP:molybdopterin guanylyltransferase</fullName>
    </alternativeName>
    <alternativeName>
        <fullName evidence="8">Mo-MPT guanylyltransferase</fullName>
    </alternativeName>
    <alternativeName>
        <fullName evidence="8">Molybdopterin guanylyltransferase</fullName>
    </alternativeName>
    <alternativeName>
        <fullName evidence="8">Molybdopterin-guanine dinucleotide synthase</fullName>
        <shortName evidence="8">MGD synthase</shortName>
    </alternativeName>
</protein>
<proteinExistence type="inferred from homology"/>
<keyword evidence="10" id="KW-0548">Nucleotidyltransferase</keyword>
<dbReference type="RefSeq" id="WP_269127526.1">
    <property type="nucleotide sequence ID" value="NZ_JAPUBN010000021.1"/>
</dbReference>
<feature type="domain" description="MobA-like NTP transferase" evidence="9">
    <location>
        <begin position="15"/>
        <end position="169"/>
    </location>
</feature>
<dbReference type="GO" id="GO:0016779">
    <property type="term" value="F:nucleotidyltransferase activity"/>
    <property type="evidence" value="ECO:0007669"/>
    <property type="project" value="UniProtKB-KW"/>
</dbReference>
<organism evidence="10 11">
    <name type="scientific">Marinomonas phaeophyticola</name>
    <dbReference type="NCBI Taxonomy" id="3004091"/>
    <lineage>
        <taxon>Bacteria</taxon>
        <taxon>Pseudomonadati</taxon>
        <taxon>Pseudomonadota</taxon>
        <taxon>Gammaproteobacteria</taxon>
        <taxon>Oceanospirillales</taxon>
        <taxon>Oceanospirillaceae</taxon>
        <taxon>Marinomonas</taxon>
    </lineage>
</organism>
<evidence type="ECO:0000313" key="10">
    <source>
        <dbReference type="EMBL" id="MCZ2723413.1"/>
    </source>
</evidence>
<comment type="cofactor">
    <cofactor evidence="8">
        <name>Mg(2+)</name>
        <dbReference type="ChEBI" id="CHEBI:18420"/>
    </cofactor>
</comment>
<dbReference type="Pfam" id="PF12804">
    <property type="entry name" value="NTP_transf_3"/>
    <property type="match status" value="1"/>
</dbReference>
<dbReference type="InterPro" id="IPR025877">
    <property type="entry name" value="MobA-like_NTP_Trfase"/>
</dbReference>
<evidence type="ECO:0000256" key="2">
    <source>
        <dbReference type="ARBA" id="ARBA00022679"/>
    </source>
</evidence>
<evidence type="ECO:0000256" key="8">
    <source>
        <dbReference type="HAMAP-Rule" id="MF_00316"/>
    </source>
</evidence>
<evidence type="ECO:0000256" key="1">
    <source>
        <dbReference type="ARBA" id="ARBA00022490"/>
    </source>
</evidence>
<reference evidence="10" key="1">
    <citation type="submission" date="2022-12" db="EMBL/GenBank/DDBJ databases">
        <title>Marinomonas 15G1-11 sp. nov, isolated from marine algae.</title>
        <authorList>
            <person name="Butt M."/>
            <person name="Choi D.G."/>
            <person name="Kim J.M."/>
            <person name="Lee J.K."/>
            <person name="Baek J.H."/>
            <person name="Jeon C.O."/>
        </authorList>
    </citation>
    <scope>NUCLEOTIDE SEQUENCE</scope>
    <source>
        <strain evidence="10">15G1-11</strain>
    </source>
</reference>
<evidence type="ECO:0000259" key="9">
    <source>
        <dbReference type="Pfam" id="PF12804"/>
    </source>
</evidence>
<dbReference type="SUPFAM" id="SSF53448">
    <property type="entry name" value="Nucleotide-diphospho-sugar transferases"/>
    <property type="match status" value="1"/>
</dbReference>
<keyword evidence="1 8" id="KW-0963">Cytoplasm</keyword>
<evidence type="ECO:0000313" key="11">
    <source>
        <dbReference type="Proteomes" id="UP001149719"/>
    </source>
</evidence>
<dbReference type="HAMAP" id="MF_00316">
    <property type="entry name" value="MobA"/>
    <property type="match status" value="1"/>
</dbReference>
<comment type="subunit">
    <text evidence="8">Monomer.</text>
</comment>
<keyword evidence="6 8" id="KW-0342">GTP-binding</keyword>
<dbReference type="InterPro" id="IPR013482">
    <property type="entry name" value="Molybde_CF_guanTrfase"/>
</dbReference>
<comment type="domain">
    <text evidence="8">The N-terminal domain determines nucleotide recognition and specific binding, while the C-terminal domain determines the specific binding to the target protein.</text>
</comment>
<gene>
    <name evidence="8" type="primary">mobA</name>
    <name evidence="10" type="ORF">O1D97_17810</name>
</gene>
<keyword evidence="4 8" id="KW-0547">Nucleotide-binding</keyword>
<keyword evidence="2 8" id="KW-0808">Transferase</keyword>
<keyword evidence="3 8" id="KW-0479">Metal-binding</keyword>
<comment type="function">
    <text evidence="8">Transfers a GMP moiety from GTP to Mo-molybdopterin (Mo-MPT) cofactor (Moco or molybdenum cofactor) to form Mo-molybdopterin guanine dinucleotide (Mo-MGD) cofactor.</text>
</comment>
<feature type="binding site" evidence="8">
    <location>
        <begin position="18"/>
        <end position="20"/>
    </location>
    <ligand>
        <name>GTP</name>
        <dbReference type="ChEBI" id="CHEBI:37565"/>
    </ligand>
</feature>
<feature type="binding site" evidence="8">
    <location>
        <position position="110"/>
    </location>
    <ligand>
        <name>Mg(2+)</name>
        <dbReference type="ChEBI" id="CHEBI:18420"/>
    </ligand>
</feature>
<dbReference type="InterPro" id="IPR029044">
    <property type="entry name" value="Nucleotide-diphossugar_trans"/>
</dbReference>
<comment type="caution">
    <text evidence="10">The sequence shown here is derived from an EMBL/GenBank/DDBJ whole genome shotgun (WGS) entry which is preliminary data.</text>
</comment>
<feature type="binding site" evidence="8">
    <location>
        <position position="110"/>
    </location>
    <ligand>
        <name>GTP</name>
        <dbReference type="ChEBI" id="CHEBI:37565"/>
    </ligand>
</feature>
<feature type="binding site" evidence="8">
    <location>
        <position position="31"/>
    </location>
    <ligand>
        <name>GTP</name>
        <dbReference type="ChEBI" id="CHEBI:37565"/>
    </ligand>
</feature>
<keyword evidence="7 8" id="KW-0501">Molybdenum cofactor biosynthesis</keyword>
<dbReference type="CDD" id="cd02503">
    <property type="entry name" value="MobA"/>
    <property type="match status" value="1"/>
</dbReference>
<comment type="catalytic activity">
    <reaction evidence="8">
        <text>Mo-molybdopterin + GTP + H(+) = Mo-molybdopterin guanine dinucleotide + diphosphate</text>
        <dbReference type="Rhea" id="RHEA:34243"/>
        <dbReference type="ChEBI" id="CHEBI:15378"/>
        <dbReference type="ChEBI" id="CHEBI:33019"/>
        <dbReference type="ChEBI" id="CHEBI:37565"/>
        <dbReference type="ChEBI" id="CHEBI:71302"/>
        <dbReference type="ChEBI" id="CHEBI:71310"/>
        <dbReference type="EC" id="2.7.7.77"/>
    </reaction>
</comment>
<evidence type="ECO:0000256" key="6">
    <source>
        <dbReference type="ARBA" id="ARBA00023134"/>
    </source>
</evidence>
<dbReference type="Gene3D" id="3.90.550.10">
    <property type="entry name" value="Spore Coat Polysaccharide Biosynthesis Protein SpsA, Chain A"/>
    <property type="match status" value="1"/>
</dbReference>
<comment type="subcellular location">
    <subcellularLocation>
        <location evidence="8">Cytoplasm</location>
    </subcellularLocation>
</comment>
<dbReference type="EMBL" id="JAPUBN010000021">
    <property type="protein sequence ID" value="MCZ2723413.1"/>
    <property type="molecule type" value="Genomic_DNA"/>
</dbReference>
<keyword evidence="11" id="KW-1185">Reference proteome</keyword>
<keyword evidence="5 8" id="KW-0460">Magnesium</keyword>
<dbReference type="PANTHER" id="PTHR19136:SF81">
    <property type="entry name" value="MOLYBDENUM COFACTOR GUANYLYLTRANSFERASE"/>
    <property type="match status" value="1"/>
</dbReference>
<comment type="similarity">
    <text evidence="8">Belongs to the MobA family.</text>
</comment>
<evidence type="ECO:0000256" key="4">
    <source>
        <dbReference type="ARBA" id="ARBA00022741"/>
    </source>
</evidence>
<accession>A0ABT4JYE7</accession>
<name>A0ABT4JYE7_9GAMM</name>
<feature type="binding site" evidence="8">
    <location>
        <position position="59"/>
    </location>
    <ligand>
        <name>GTP</name>
        <dbReference type="ChEBI" id="CHEBI:37565"/>
    </ligand>
</feature>